<evidence type="ECO:0000313" key="1">
    <source>
        <dbReference type="EMBL" id="BAD15704.1"/>
    </source>
</evidence>
<reference evidence="2" key="2">
    <citation type="journal article" date="2008" name="Nucleic Acids Res.">
        <title>The rice annotation project database (RAP-DB): 2008 update.</title>
        <authorList>
            <consortium name="The rice annotation project (RAP)"/>
        </authorList>
    </citation>
    <scope>GENOME REANNOTATION</scope>
    <source>
        <strain evidence="2">cv. Nipponbare</strain>
    </source>
</reference>
<organism evidence="1 2">
    <name type="scientific">Oryza sativa subsp. japonica</name>
    <name type="common">Rice</name>
    <dbReference type="NCBI Taxonomy" id="39947"/>
    <lineage>
        <taxon>Eukaryota</taxon>
        <taxon>Viridiplantae</taxon>
        <taxon>Streptophyta</taxon>
        <taxon>Embryophyta</taxon>
        <taxon>Tracheophyta</taxon>
        <taxon>Spermatophyta</taxon>
        <taxon>Magnoliopsida</taxon>
        <taxon>Liliopsida</taxon>
        <taxon>Poales</taxon>
        <taxon>Poaceae</taxon>
        <taxon>BOP clade</taxon>
        <taxon>Oryzoideae</taxon>
        <taxon>Oryzeae</taxon>
        <taxon>Oryzinae</taxon>
        <taxon>Oryza</taxon>
        <taxon>Oryza sativa</taxon>
    </lineage>
</organism>
<proteinExistence type="predicted"/>
<reference evidence="2" key="1">
    <citation type="journal article" date="2005" name="Nature">
        <title>The map-based sequence of the rice genome.</title>
        <authorList>
            <consortium name="International rice genome sequencing project (IRGSP)"/>
            <person name="Matsumoto T."/>
            <person name="Wu J."/>
            <person name="Kanamori H."/>
            <person name="Katayose Y."/>
            <person name="Fujisawa M."/>
            <person name="Namiki N."/>
            <person name="Mizuno H."/>
            <person name="Yamamoto K."/>
            <person name="Antonio B.A."/>
            <person name="Baba T."/>
            <person name="Sakata K."/>
            <person name="Nagamura Y."/>
            <person name="Aoki H."/>
            <person name="Arikawa K."/>
            <person name="Arita K."/>
            <person name="Bito T."/>
            <person name="Chiden Y."/>
            <person name="Fujitsuka N."/>
            <person name="Fukunaka R."/>
            <person name="Hamada M."/>
            <person name="Harada C."/>
            <person name="Hayashi A."/>
            <person name="Hijishita S."/>
            <person name="Honda M."/>
            <person name="Hosokawa S."/>
            <person name="Ichikawa Y."/>
            <person name="Idonuma A."/>
            <person name="Iijima M."/>
            <person name="Ikeda M."/>
            <person name="Ikeno M."/>
            <person name="Ito K."/>
            <person name="Ito S."/>
            <person name="Ito T."/>
            <person name="Ito Y."/>
            <person name="Ito Y."/>
            <person name="Iwabuchi A."/>
            <person name="Kamiya K."/>
            <person name="Karasawa W."/>
            <person name="Kurita K."/>
            <person name="Katagiri S."/>
            <person name="Kikuta A."/>
            <person name="Kobayashi H."/>
            <person name="Kobayashi N."/>
            <person name="Machita K."/>
            <person name="Maehara T."/>
            <person name="Masukawa M."/>
            <person name="Mizubayashi T."/>
            <person name="Mukai Y."/>
            <person name="Nagasaki H."/>
            <person name="Nagata Y."/>
            <person name="Naito S."/>
            <person name="Nakashima M."/>
            <person name="Nakama Y."/>
            <person name="Nakamichi Y."/>
            <person name="Nakamura M."/>
            <person name="Meguro A."/>
            <person name="Negishi M."/>
            <person name="Ohta I."/>
            <person name="Ohta T."/>
            <person name="Okamoto M."/>
            <person name="Ono N."/>
            <person name="Saji S."/>
            <person name="Sakaguchi M."/>
            <person name="Sakai K."/>
            <person name="Shibata M."/>
            <person name="Shimokawa T."/>
            <person name="Song J."/>
            <person name="Takazaki Y."/>
            <person name="Terasawa K."/>
            <person name="Tsugane M."/>
            <person name="Tsuji K."/>
            <person name="Ueda S."/>
            <person name="Waki K."/>
            <person name="Yamagata H."/>
            <person name="Yamamoto M."/>
            <person name="Yamamoto S."/>
            <person name="Yamane H."/>
            <person name="Yoshiki S."/>
            <person name="Yoshihara R."/>
            <person name="Yukawa K."/>
            <person name="Zhong H."/>
            <person name="Yano M."/>
            <person name="Yuan Q."/>
            <person name="Ouyang S."/>
            <person name="Liu J."/>
            <person name="Jones K.M."/>
            <person name="Gansberger K."/>
            <person name="Moffat K."/>
            <person name="Hill J."/>
            <person name="Bera J."/>
            <person name="Fadrosh D."/>
            <person name="Jin S."/>
            <person name="Johri S."/>
            <person name="Kim M."/>
            <person name="Overton L."/>
            <person name="Reardon M."/>
            <person name="Tsitrin T."/>
            <person name="Vuong H."/>
            <person name="Weaver B."/>
            <person name="Ciecko A."/>
            <person name="Tallon L."/>
            <person name="Jackson J."/>
            <person name="Pai G."/>
            <person name="Aken S.V."/>
            <person name="Utterback T."/>
            <person name="Reidmuller S."/>
            <person name="Feldblyum T."/>
            <person name="Hsiao J."/>
            <person name="Zismann V."/>
            <person name="Iobst S."/>
            <person name="de Vazeille A.R."/>
            <person name="Buell C.R."/>
            <person name="Ying K."/>
            <person name="Li Y."/>
            <person name="Lu T."/>
            <person name="Huang Y."/>
            <person name="Zhao Q."/>
            <person name="Feng Q."/>
            <person name="Zhang L."/>
            <person name="Zhu J."/>
            <person name="Weng Q."/>
            <person name="Mu J."/>
            <person name="Lu Y."/>
            <person name="Fan D."/>
            <person name="Liu Y."/>
            <person name="Guan J."/>
            <person name="Zhang Y."/>
            <person name="Yu S."/>
            <person name="Liu X."/>
            <person name="Zhang Y."/>
            <person name="Hong G."/>
            <person name="Han B."/>
            <person name="Choisne N."/>
            <person name="Demange N."/>
            <person name="Orjeda G."/>
            <person name="Samain S."/>
            <person name="Cattolico L."/>
            <person name="Pelletier E."/>
            <person name="Couloux A."/>
            <person name="Segurens B."/>
            <person name="Wincker P."/>
            <person name="D'Hont A."/>
            <person name="Scarpelli C."/>
            <person name="Weissenbach J."/>
            <person name="Salanoubat M."/>
            <person name="Quetier F."/>
            <person name="Yu Y."/>
            <person name="Kim H.R."/>
            <person name="Rambo T."/>
            <person name="Currie J."/>
            <person name="Collura K."/>
            <person name="Luo M."/>
            <person name="Yang T."/>
            <person name="Ammiraju J.S.S."/>
            <person name="Engler F."/>
            <person name="Soderlund C."/>
            <person name="Wing R.A."/>
            <person name="Palmer L.E."/>
            <person name="de la Bastide M."/>
            <person name="Spiegel L."/>
            <person name="Nascimento L."/>
            <person name="Zutavern T."/>
            <person name="O'Shaughnessy A."/>
            <person name="Dike S."/>
            <person name="Dedhia N."/>
            <person name="Preston R."/>
            <person name="Balija V."/>
            <person name="McCombie W.R."/>
            <person name="Chow T."/>
            <person name="Chen H."/>
            <person name="Chung M."/>
            <person name="Chen C."/>
            <person name="Shaw J."/>
            <person name="Wu H."/>
            <person name="Hsiao K."/>
            <person name="Chao Y."/>
            <person name="Chu M."/>
            <person name="Cheng C."/>
            <person name="Hour A."/>
            <person name="Lee P."/>
            <person name="Lin S."/>
            <person name="Lin Y."/>
            <person name="Liou J."/>
            <person name="Liu S."/>
            <person name="Hsing Y."/>
            <person name="Raghuvanshi S."/>
            <person name="Mohanty A."/>
            <person name="Bharti A.K."/>
            <person name="Gaur A."/>
            <person name="Gupta V."/>
            <person name="Kumar D."/>
            <person name="Ravi V."/>
            <person name="Vij S."/>
            <person name="Kapur A."/>
            <person name="Khurana P."/>
            <person name="Khurana P."/>
            <person name="Khurana J.P."/>
            <person name="Tyagi A.K."/>
            <person name="Gaikwad K."/>
            <person name="Singh A."/>
            <person name="Dalal V."/>
            <person name="Srivastava S."/>
            <person name="Dixit A."/>
            <person name="Pal A.K."/>
            <person name="Ghazi I.A."/>
            <person name="Yadav M."/>
            <person name="Pandit A."/>
            <person name="Bhargava A."/>
            <person name="Sureshbabu K."/>
            <person name="Batra K."/>
            <person name="Sharma T.R."/>
            <person name="Mohapatra T."/>
            <person name="Singh N.K."/>
            <person name="Messing J."/>
            <person name="Nelson A.B."/>
            <person name="Fuks G."/>
            <person name="Kavchok S."/>
            <person name="Keizer G."/>
            <person name="Linton E."/>
            <person name="Llaca V."/>
            <person name="Song R."/>
            <person name="Tanyolac B."/>
            <person name="Young S."/>
            <person name="Ho-Il K."/>
            <person name="Hahn J.H."/>
            <person name="Sangsakoo G."/>
            <person name="Vanavichit A."/>
            <person name="de Mattos Luiz.A.T."/>
            <person name="Zimmer P.D."/>
            <person name="Malone G."/>
            <person name="Dellagostin O."/>
            <person name="de Oliveira A.C."/>
            <person name="Bevan M."/>
            <person name="Bancroft I."/>
            <person name="Minx P."/>
            <person name="Cordum H."/>
            <person name="Wilson R."/>
            <person name="Cheng Z."/>
            <person name="Jin W."/>
            <person name="Jiang J."/>
            <person name="Leong S.A."/>
            <person name="Iwama H."/>
            <person name="Gojobori T."/>
            <person name="Itoh T."/>
            <person name="Niimura Y."/>
            <person name="Fujii Y."/>
            <person name="Habara T."/>
            <person name="Sakai H."/>
            <person name="Sato Y."/>
            <person name="Wilson G."/>
            <person name="Kumar K."/>
            <person name="McCouch S."/>
            <person name="Juretic N."/>
            <person name="Hoen D."/>
            <person name="Wright S."/>
            <person name="Bruskiewich R."/>
            <person name="Bureau T."/>
            <person name="Miyao A."/>
            <person name="Hirochika H."/>
            <person name="Nishikawa T."/>
            <person name="Kadowaki K."/>
            <person name="Sugiura M."/>
            <person name="Burr B."/>
            <person name="Sasaki T."/>
        </authorList>
    </citation>
    <scope>NUCLEOTIDE SEQUENCE [LARGE SCALE GENOMIC DNA]</scope>
    <source>
        <strain evidence="2">cv. Nipponbare</strain>
    </source>
</reference>
<gene>
    <name evidence="1" type="primary">P0572D06.10</name>
</gene>
<dbReference type="Proteomes" id="UP000000763">
    <property type="component" value="Chromosome 2"/>
</dbReference>
<dbReference type="EMBL" id="AP004798">
    <property type="protein sequence ID" value="BAD15704.1"/>
    <property type="molecule type" value="Genomic_DNA"/>
</dbReference>
<dbReference type="AlphaFoldDB" id="Q6Z857"/>
<evidence type="ECO:0000313" key="2">
    <source>
        <dbReference type="Proteomes" id="UP000000763"/>
    </source>
</evidence>
<name>Q6Z857_ORYSJ</name>
<protein>
    <submittedName>
        <fullName evidence="1">Uncharacterized protein</fullName>
    </submittedName>
</protein>
<accession>Q6Z857</accession>
<sequence>MAAGRPDAFPFAFSSSLLKTETASSSAVDLTAAVLRTTAVASAPLLISLSGIVLRWIDFATRHVCTL</sequence>